<keyword evidence="1" id="KW-0732">Signal</keyword>
<dbReference type="InterPro" id="IPR028994">
    <property type="entry name" value="Integrin_alpha_N"/>
</dbReference>
<dbReference type="SUPFAM" id="SSF69318">
    <property type="entry name" value="Integrin alpha N-terminal domain"/>
    <property type="match status" value="1"/>
</dbReference>
<dbReference type="Pfam" id="PF07593">
    <property type="entry name" value="UnbV_ASPIC"/>
    <property type="match status" value="1"/>
</dbReference>
<reference evidence="4" key="1">
    <citation type="submission" date="2023-09" db="EMBL/GenBank/DDBJ databases">
        <authorList>
            <person name="Li S."/>
            <person name="Li X."/>
            <person name="Zhang C."/>
            <person name="Zhao Z."/>
        </authorList>
    </citation>
    <scope>NUCLEOTIDE SEQUENCE [LARGE SCALE GENOMIC DNA]</scope>
    <source>
        <strain evidence="4">SQ149</strain>
    </source>
</reference>
<organism evidence="3 4">
    <name type="scientific">Thalassotalea psychrophila</name>
    <dbReference type="NCBI Taxonomy" id="3065647"/>
    <lineage>
        <taxon>Bacteria</taxon>
        <taxon>Pseudomonadati</taxon>
        <taxon>Pseudomonadota</taxon>
        <taxon>Gammaproteobacteria</taxon>
        <taxon>Alteromonadales</taxon>
        <taxon>Colwelliaceae</taxon>
        <taxon>Thalassotalea</taxon>
    </lineage>
</organism>
<dbReference type="Gene3D" id="2.130.10.130">
    <property type="entry name" value="Integrin alpha, N-terminal"/>
    <property type="match status" value="2"/>
</dbReference>
<dbReference type="PANTHER" id="PTHR16026">
    <property type="entry name" value="CARTILAGE ACIDIC PROTEIN 1"/>
    <property type="match status" value="1"/>
</dbReference>
<dbReference type="InterPro" id="IPR013517">
    <property type="entry name" value="FG-GAP"/>
</dbReference>
<dbReference type="InterPro" id="IPR027039">
    <property type="entry name" value="Crtac1"/>
</dbReference>
<protein>
    <submittedName>
        <fullName evidence="3">CRTAC1 family protein</fullName>
    </submittedName>
</protein>
<dbReference type="PROSITE" id="PS51257">
    <property type="entry name" value="PROKAR_LIPOPROTEIN"/>
    <property type="match status" value="1"/>
</dbReference>
<evidence type="ECO:0000256" key="1">
    <source>
        <dbReference type="ARBA" id="ARBA00022729"/>
    </source>
</evidence>
<dbReference type="EMBL" id="CP134145">
    <property type="protein sequence ID" value="WNC72297.1"/>
    <property type="molecule type" value="Genomic_DNA"/>
</dbReference>
<sequence length="559" mass="61241">MKTNNQLNSLVILAFTSIITACGGGGGSTTEKPTVIAPTSNIIGEPVSISYASAQTSSTDQCHSSAVENSTVKFTEISQQAGLNFSHSMPNGDGILGMSGGVAAGDFNSDGWTDLYAIGGAGQPNLLLINQQDGSFKDDANFANVDLLNRGSGPSFADIDGDGLLDLFVGSVGGAKPRLFINTGNEKFADITEQSGLNLPTNNFSATWGDYDKDNDLDLFVTHYDDDTFEHYPYFWRNNGDLTFTDVSLAAGIDKLSIRDRTFTPSFADINNDSWQDLLLVTDNNLTKVFINNQDGTFKDFTNTDVITDNAGMGSAIGDYDNDGDLDWFVSAISFKDGVKHFGWLTPGNRFYQNQGDGTFIDKTDETGVRHGYWGWASCFSDFNNDGHLDIFHVNGMEGDDIDPMFKDDPSRLFMANGDGTFTESALAAGIDDKAMGRGLVCFDYDKDGDQDLYIANHNQPPKLFCNQGTNNNFINIRLVEKTTNTQAIGARIYVKTTTSQQMRELRTGNNFVSQNPVEAHFGLHKTTNIEYIRIVWPDSKETKINDVDSNQFLIIERI</sequence>
<dbReference type="Pfam" id="PF13517">
    <property type="entry name" value="FG-GAP_3"/>
    <property type="match status" value="3"/>
</dbReference>
<proteinExistence type="predicted"/>
<keyword evidence="4" id="KW-1185">Reference proteome</keyword>
<feature type="domain" description="ASPIC/UnbV" evidence="2">
    <location>
        <begin position="488"/>
        <end position="554"/>
    </location>
</feature>
<evidence type="ECO:0000313" key="3">
    <source>
        <dbReference type="EMBL" id="WNC72297.1"/>
    </source>
</evidence>
<dbReference type="RefSeq" id="WP_348391416.1">
    <property type="nucleotide sequence ID" value="NZ_CP134145.1"/>
</dbReference>
<gene>
    <name evidence="3" type="ORF">RGQ13_19595</name>
</gene>
<dbReference type="InterPro" id="IPR011519">
    <property type="entry name" value="UnbV_ASPIC"/>
</dbReference>
<dbReference type="PANTHER" id="PTHR16026:SF0">
    <property type="entry name" value="CARTILAGE ACIDIC PROTEIN 1"/>
    <property type="match status" value="1"/>
</dbReference>
<accession>A0ABY9TTZ5</accession>
<evidence type="ECO:0000259" key="2">
    <source>
        <dbReference type="Pfam" id="PF07593"/>
    </source>
</evidence>
<dbReference type="Proteomes" id="UP001258994">
    <property type="component" value="Chromosome"/>
</dbReference>
<evidence type="ECO:0000313" key="4">
    <source>
        <dbReference type="Proteomes" id="UP001258994"/>
    </source>
</evidence>
<name>A0ABY9TTZ5_9GAMM</name>